<organism evidence="1 2">
    <name type="scientific">Galbibacter marinus</name>
    <dbReference type="NCBI Taxonomy" id="555500"/>
    <lineage>
        <taxon>Bacteria</taxon>
        <taxon>Pseudomonadati</taxon>
        <taxon>Bacteroidota</taxon>
        <taxon>Flavobacteriia</taxon>
        <taxon>Flavobacteriales</taxon>
        <taxon>Flavobacteriaceae</taxon>
        <taxon>Galbibacter</taxon>
    </lineage>
</organism>
<dbReference type="AlphaFoldDB" id="K2PSP2"/>
<dbReference type="InterPro" id="IPR011204">
    <property type="entry name" value="Virulence_RhuM-like"/>
</dbReference>
<reference evidence="1 2" key="1">
    <citation type="journal article" date="2012" name="J. Bacteriol.">
        <title>Genome Sequence of Galbibacter marinum Type Strain ck-I2-15.</title>
        <authorList>
            <person name="Lai Q."/>
            <person name="Li C."/>
            <person name="Shao Z."/>
        </authorList>
    </citation>
    <scope>NUCLEOTIDE SEQUENCE [LARGE SCALE GENOMIC DNA]</scope>
    <source>
        <strain evidence="2">ck-I2-15</strain>
    </source>
</reference>
<dbReference type="PANTHER" id="PTHR35810">
    <property type="entry name" value="CYTOPLASMIC PROTEIN-RELATED"/>
    <property type="match status" value="1"/>
</dbReference>
<comment type="caution">
    <text evidence="1">The sequence shown here is derived from an EMBL/GenBank/DDBJ whole genome shotgun (WGS) entry which is preliminary data.</text>
</comment>
<evidence type="ECO:0000313" key="1">
    <source>
        <dbReference type="EMBL" id="EKF55595.1"/>
    </source>
</evidence>
<dbReference type="RefSeq" id="WP_008991176.1">
    <property type="nucleotide sequence ID" value="NZ_AMSG01000006.1"/>
</dbReference>
<dbReference type="Proteomes" id="UP000007364">
    <property type="component" value="Unassembled WGS sequence"/>
</dbReference>
<dbReference type="Pfam" id="PF13310">
    <property type="entry name" value="Virulence_RhuM"/>
    <property type="match status" value="1"/>
</dbReference>
<dbReference type="EMBL" id="AMSG01000006">
    <property type="protein sequence ID" value="EKF55595.1"/>
    <property type="molecule type" value="Genomic_DNA"/>
</dbReference>
<name>K2PSP2_9FLAO</name>
<dbReference type="PANTHER" id="PTHR35810:SF1">
    <property type="entry name" value="CYTOPLASMIC PROTEIN"/>
    <property type="match status" value="1"/>
</dbReference>
<gene>
    <name evidence="1" type="ORF">I215_06532</name>
</gene>
<sequence>MKNQIEIYQAMDGQTQVEVTFDQDTVWLNRKQLAELFGRDIKTIGEHINNVFDEEELDKDSVVAKFATTAIDNKIYQIDHYNLDVIISVGYRVKSRQGTQFRQWATQRLKEYLVQGYVINEKRLAQKQQEVQTLKRWYSHFKPSNRG</sequence>
<accession>K2PSP2</accession>
<dbReference type="PATRIC" id="fig|555500.3.peg.1354"/>
<evidence type="ECO:0000313" key="2">
    <source>
        <dbReference type="Proteomes" id="UP000007364"/>
    </source>
</evidence>
<protein>
    <submittedName>
        <fullName evidence="1">Death-on-curing family protein</fullName>
    </submittedName>
</protein>
<dbReference type="STRING" id="555500.I215_06532"/>
<dbReference type="eggNOG" id="COG3943">
    <property type="taxonomic scope" value="Bacteria"/>
</dbReference>
<dbReference type="OrthoDB" id="9802752at2"/>
<keyword evidence="2" id="KW-1185">Reference proteome</keyword>
<proteinExistence type="predicted"/>